<reference evidence="4 5" key="1">
    <citation type="submission" date="2017-03" db="EMBL/GenBank/DDBJ databases">
        <title>Draft Genome sequence of Marispirochaeta sp. strain JC444.</title>
        <authorList>
            <person name="Shivani Y."/>
            <person name="Subhash Y."/>
            <person name="Sasikala C."/>
            <person name="Ramana C."/>
        </authorList>
    </citation>
    <scope>NUCLEOTIDE SEQUENCE [LARGE SCALE GENOMIC DNA]</scope>
    <source>
        <strain evidence="4 5">JC444</strain>
    </source>
</reference>
<protein>
    <recommendedName>
        <fullName evidence="6">ACP phosphodiesterase</fullName>
    </recommendedName>
</protein>
<dbReference type="Pfam" id="PF04336">
    <property type="entry name" value="ACP_PD"/>
    <property type="match status" value="1"/>
</dbReference>
<evidence type="ECO:0000256" key="1">
    <source>
        <dbReference type="ARBA" id="ARBA00022516"/>
    </source>
</evidence>
<evidence type="ECO:0000256" key="3">
    <source>
        <dbReference type="ARBA" id="ARBA00023098"/>
    </source>
</evidence>
<accession>A0A1Y1RZ00</accession>
<dbReference type="AlphaFoldDB" id="A0A1Y1RZ00"/>
<keyword evidence="1" id="KW-0444">Lipid biosynthesis</keyword>
<dbReference type="RefSeq" id="WP_083049649.1">
    <property type="nucleotide sequence ID" value="NZ_MWQY01000007.1"/>
</dbReference>
<dbReference type="PANTHER" id="PTHR38764:SF1">
    <property type="entry name" value="ACYL CARRIER PROTEIN PHOSPHODIESTERASE"/>
    <property type="match status" value="1"/>
</dbReference>
<evidence type="ECO:0000313" key="5">
    <source>
        <dbReference type="Proteomes" id="UP000192343"/>
    </source>
</evidence>
<dbReference type="STRING" id="1963862.B4O97_07360"/>
<keyword evidence="5" id="KW-1185">Reference proteome</keyword>
<dbReference type="GO" id="GO:0008770">
    <property type="term" value="F:[acyl-carrier-protein] phosphodiesterase activity"/>
    <property type="evidence" value="ECO:0007669"/>
    <property type="project" value="InterPro"/>
</dbReference>
<dbReference type="InterPro" id="IPR007431">
    <property type="entry name" value="ACP_PD"/>
</dbReference>
<dbReference type="EMBL" id="MWQY01000007">
    <property type="protein sequence ID" value="ORC35880.1"/>
    <property type="molecule type" value="Genomic_DNA"/>
</dbReference>
<dbReference type="Proteomes" id="UP000192343">
    <property type="component" value="Unassembled WGS sequence"/>
</dbReference>
<proteinExistence type="predicted"/>
<dbReference type="GO" id="GO:0006633">
    <property type="term" value="P:fatty acid biosynthetic process"/>
    <property type="evidence" value="ECO:0007669"/>
    <property type="project" value="InterPro"/>
</dbReference>
<sequence length="193" mass="21714">MNYLAHAFLSPPEPRILAGNLAGDSVRRIKPDAMPPEFREGLVLHERIDSATDAHPAFKDLRRGIAGAGLPYAGVLADLFIDYALASQWEKFSGQPFSLFKNRVYSVLEEERHLIEGFGFTAMVLVREDWFESYRTLPGMRIAFFRLNRKTRRPLPLDSIMTYLGSNNLQVLDAGRTVLLSVAAKVGCKLPYN</sequence>
<gene>
    <name evidence="4" type="ORF">B4O97_07360</name>
</gene>
<name>A0A1Y1RZ00_9SPIO</name>
<evidence type="ECO:0000313" key="4">
    <source>
        <dbReference type="EMBL" id="ORC35880.1"/>
    </source>
</evidence>
<keyword evidence="2" id="KW-0378">Hydrolase</keyword>
<organism evidence="4 5">
    <name type="scientific">Marispirochaeta aestuarii</name>
    <dbReference type="NCBI Taxonomy" id="1963862"/>
    <lineage>
        <taxon>Bacteria</taxon>
        <taxon>Pseudomonadati</taxon>
        <taxon>Spirochaetota</taxon>
        <taxon>Spirochaetia</taxon>
        <taxon>Spirochaetales</taxon>
        <taxon>Spirochaetaceae</taxon>
        <taxon>Marispirochaeta</taxon>
    </lineage>
</organism>
<comment type="caution">
    <text evidence="4">The sequence shown here is derived from an EMBL/GenBank/DDBJ whole genome shotgun (WGS) entry which is preliminary data.</text>
</comment>
<evidence type="ECO:0000256" key="2">
    <source>
        <dbReference type="ARBA" id="ARBA00022801"/>
    </source>
</evidence>
<dbReference type="OrthoDB" id="8442777at2"/>
<keyword evidence="3" id="KW-0443">Lipid metabolism</keyword>
<dbReference type="PANTHER" id="PTHR38764">
    <property type="entry name" value="ACYL CARRIER PROTEIN PHOSPHODIESTERASE"/>
    <property type="match status" value="1"/>
</dbReference>
<evidence type="ECO:0008006" key="6">
    <source>
        <dbReference type="Google" id="ProtNLM"/>
    </source>
</evidence>